<evidence type="ECO:0000256" key="3">
    <source>
        <dbReference type="RuleBase" id="RU362042"/>
    </source>
</evidence>
<dbReference type="SUPFAM" id="SSF51306">
    <property type="entry name" value="LexA/Signal peptidase"/>
    <property type="match status" value="1"/>
</dbReference>
<name>A0A840D608_9BACE</name>
<dbReference type="GO" id="GO:0004252">
    <property type="term" value="F:serine-type endopeptidase activity"/>
    <property type="evidence" value="ECO:0007669"/>
    <property type="project" value="InterPro"/>
</dbReference>
<comment type="subcellular location">
    <subcellularLocation>
        <location evidence="3">Membrane</location>
        <topology evidence="3">Single-pass type II membrane protein</topology>
    </subcellularLocation>
</comment>
<sequence length="330" mass="37743">MERNSKHMGKRRQNGRSSSSTPWKRTGVKLAIVVILVLLLRGFAFTSCLIPSAGMEDSILPGERILVNKWSYGLRIPFMSIFSYHRWGESPVKDLDIVVFNNPFAIQQPLIDRREVYISRCIGLPGDTLLVDSLFSVVSPTDTLCPKHRRLFAYPPAKEALLTTLMQTLSIPNEGIVESNDTLHTRRFGFYQYHLLKQALHGQKWLHPAKANTACKAHPLVVPSKGKALRVYPWNITLLRNTLVMHEGKQAEIKNDTLYVNGQPTQHCYFTKNYYWMGANHAANLSDSRLFGFVPQDHIIGKASLIWYSKKKSTGYLEGYRWERFFTSVQ</sequence>
<dbReference type="NCBIfam" id="TIGR02227">
    <property type="entry name" value="sigpep_I_bact"/>
    <property type="match status" value="1"/>
</dbReference>
<dbReference type="CDD" id="cd06530">
    <property type="entry name" value="S26_SPase_I"/>
    <property type="match status" value="2"/>
</dbReference>
<reference evidence="6" key="1">
    <citation type="submission" date="2020-08" db="EMBL/GenBank/DDBJ databases">
        <title>Genomic Encyclopedia of Type Strains, Phase IV (KMG-IV): sequencing the most valuable type-strain genomes for metagenomic binning, comparative biology and taxonomic classification.</title>
        <authorList>
            <person name="Goeker M."/>
        </authorList>
    </citation>
    <scope>NUCLEOTIDE SEQUENCE [LARGE SCALE GENOMIC DNA]</scope>
    <source>
        <strain evidence="6">DSM 105720</strain>
    </source>
</reference>
<dbReference type="Pfam" id="PF10502">
    <property type="entry name" value="Peptidase_S26"/>
    <property type="match status" value="2"/>
</dbReference>
<feature type="domain" description="Peptidase S26" evidence="5">
    <location>
        <begin position="272"/>
        <end position="308"/>
    </location>
</feature>
<evidence type="ECO:0000256" key="1">
    <source>
        <dbReference type="ARBA" id="ARBA00009370"/>
    </source>
</evidence>
<dbReference type="InterPro" id="IPR036286">
    <property type="entry name" value="LexA/Signal_pep-like_sf"/>
</dbReference>
<gene>
    <name evidence="6" type="ORF">GGR06_001874</name>
</gene>
<dbReference type="PANTHER" id="PTHR43390">
    <property type="entry name" value="SIGNAL PEPTIDASE I"/>
    <property type="match status" value="1"/>
</dbReference>
<dbReference type="AlphaFoldDB" id="A0A840D608"/>
<comment type="catalytic activity">
    <reaction evidence="3">
        <text>Cleavage of hydrophobic, N-terminal signal or leader sequences from secreted and periplasmic proteins.</text>
        <dbReference type="EC" id="3.4.21.89"/>
    </reaction>
</comment>
<dbReference type="InterPro" id="IPR000223">
    <property type="entry name" value="Pept_S26A_signal_pept_1"/>
</dbReference>
<dbReference type="Gene3D" id="2.10.109.10">
    <property type="entry name" value="Umud Fragment, subunit A"/>
    <property type="match status" value="1"/>
</dbReference>
<evidence type="ECO:0000313" key="7">
    <source>
        <dbReference type="Proteomes" id="UP000560658"/>
    </source>
</evidence>
<evidence type="ECO:0000313" key="6">
    <source>
        <dbReference type="EMBL" id="MBB4044085.1"/>
    </source>
</evidence>
<protein>
    <recommendedName>
        <fullName evidence="2 3">Signal peptidase I</fullName>
        <ecNumber evidence="3">3.4.21.89</ecNumber>
    </recommendedName>
</protein>
<feature type="compositionally biased region" description="Basic residues" evidence="4">
    <location>
        <begin position="1"/>
        <end position="14"/>
    </location>
</feature>
<dbReference type="GO" id="GO:0006465">
    <property type="term" value="P:signal peptide processing"/>
    <property type="evidence" value="ECO:0007669"/>
    <property type="project" value="InterPro"/>
</dbReference>
<keyword evidence="3 6" id="KW-0378">Hydrolase</keyword>
<evidence type="ECO:0000259" key="5">
    <source>
        <dbReference type="Pfam" id="PF10502"/>
    </source>
</evidence>
<dbReference type="GO" id="GO:0016020">
    <property type="term" value="C:membrane"/>
    <property type="evidence" value="ECO:0007669"/>
    <property type="project" value="UniProtKB-SubCell"/>
</dbReference>
<feature type="region of interest" description="Disordered" evidence="4">
    <location>
        <begin position="1"/>
        <end position="23"/>
    </location>
</feature>
<dbReference type="Proteomes" id="UP000560658">
    <property type="component" value="Unassembled WGS sequence"/>
</dbReference>
<feature type="domain" description="Peptidase S26" evidence="5">
    <location>
        <begin position="25"/>
        <end position="129"/>
    </location>
</feature>
<dbReference type="PRINTS" id="PR00727">
    <property type="entry name" value="LEADERPTASE"/>
</dbReference>
<organism evidence="6 7">
    <name type="scientific">Bacteroides reticulotermitis</name>
    <dbReference type="NCBI Taxonomy" id="1133319"/>
    <lineage>
        <taxon>Bacteria</taxon>
        <taxon>Pseudomonadati</taxon>
        <taxon>Bacteroidota</taxon>
        <taxon>Bacteroidia</taxon>
        <taxon>Bacteroidales</taxon>
        <taxon>Bacteroidaceae</taxon>
        <taxon>Bacteroides</taxon>
    </lineage>
</organism>
<dbReference type="InterPro" id="IPR019533">
    <property type="entry name" value="Peptidase_S26"/>
</dbReference>
<comment type="caution">
    <text evidence="6">The sequence shown here is derived from an EMBL/GenBank/DDBJ whole genome shotgun (WGS) entry which is preliminary data.</text>
</comment>
<keyword evidence="3" id="KW-0645">Protease</keyword>
<dbReference type="GO" id="GO:0009003">
    <property type="term" value="F:signal peptidase activity"/>
    <property type="evidence" value="ECO:0007669"/>
    <property type="project" value="UniProtKB-EC"/>
</dbReference>
<evidence type="ECO:0000256" key="2">
    <source>
        <dbReference type="ARBA" id="ARBA00019232"/>
    </source>
</evidence>
<evidence type="ECO:0000256" key="4">
    <source>
        <dbReference type="SAM" id="MobiDB-lite"/>
    </source>
</evidence>
<dbReference type="EC" id="3.4.21.89" evidence="3"/>
<accession>A0A840D608</accession>
<dbReference type="EMBL" id="JACIER010000006">
    <property type="protein sequence ID" value="MBB4044085.1"/>
    <property type="molecule type" value="Genomic_DNA"/>
</dbReference>
<dbReference type="PANTHER" id="PTHR43390:SF1">
    <property type="entry name" value="CHLOROPLAST PROCESSING PEPTIDASE"/>
    <property type="match status" value="1"/>
</dbReference>
<proteinExistence type="inferred from homology"/>
<comment type="similarity">
    <text evidence="1 3">Belongs to the peptidase S26 family.</text>
</comment>
<keyword evidence="7" id="KW-1185">Reference proteome</keyword>